<dbReference type="EMBL" id="AP019524">
    <property type="protein sequence ID" value="BBI90539.1"/>
    <property type="molecule type" value="Genomic_DNA"/>
</dbReference>
<dbReference type="RefSeq" id="YP_009873831.1">
    <property type="nucleotide sequence ID" value="NC_049340.1"/>
</dbReference>
<organism evidence="1 2">
    <name type="scientific">Tenacibaculum phage PTm1</name>
    <dbReference type="NCBI Taxonomy" id="2547425"/>
    <lineage>
        <taxon>Viruses</taxon>
        <taxon>Duplodnaviria</taxon>
        <taxon>Heunggongvirae</taxon>
        <taxon>Uroviricota</taxon>
        <taxon>Caudoviricetes</taxon>
        <taxon>Shirahamavirus</taxon>
        <taxon>Shirahamavirus PTm1</taxon>
    </lineage>
</organism>
<dbReference type="KEGG" id="vg:55802952"/>
<proteinExistence type="predicted"/>
<dbReference type="GeneID" id="55802952"/>
<keyword evidence="2" id="KW-1185">Reference proteome</keyword>
<dbReference type="Proteomes" id="UP000422648">
    <property type="component" value="Segment"/>
</dbReference>
<sequence length="200" mass="23853">MTSKYTEVRLFFEIPTEFNKVETHRVLLKLNVVLESNSDADNHLSDINKKWIIDELNFYDGINNWDVYSTKVVDGHLEEESASFIIRKTKKQMLAEKLLAEKRKEHSTVLKTKPNFDGEYVIFGSYKYDLYTLSYLWGRYTRNEKYNDNGLYLGKRDRTEVIEEPKLTAGIFIFCYDGYRYEVKINRYIAHSVYKVEEQY</sequence>
<accession>A0A5S9ERT8</accession>
<evidence type="ECO:0000313" key="1">
    <source>
        <dbReference type="EMBL" id="BBI90539.1"/>
    </source>
</evidence>
<evidence type="ECO:0000313" key="2">
    <source>
        <dbReference type="Proteomes" id="UP000422648"/>
    </source>
</evidence>
<reference evidence="1 2" key="1">
    <citation type="journal article" date="2019" name="Arch. Virol.">
        <title>A novel jumbo Tenacibaculum maritimum lytic phage with head-fiber-like appendages.</title>
        <authorList>
            <person name="Kawato Y."/>
            <person name="Istiqomah I."/>
            <person name="Gaafar A.Y."/>
            <person name="Hanaoka M."/>
            <person name="Ishimaru K."/>
            <person name="Yasuike M."/>
            <person name="Nishiki I."/>
            <person name="Nakamura Y."/>
            <person name="Fujiwara A."/>
            <person name="Nakai T."/>
        </authorList>
    </citation>
    <scope>NUCLEOTIDE SEQUENCE [LARGE SCALE GENOMIC DNA]</scope>
    <source>
        <strain evidence="1 2">PTm1</strain>
    </source>
</reference>
<protein>
    <submittedName>
        <fullName evidence="1">Uncharacterized protein</fullName>
    </submittedName>
</protein>
<name>A0A5S9ERT8_9CAUD</name>